<sequence length="145" mass="16221">MNKELEKVIQDIANIHNISIGRDDPILILYTMNELLLKRAAEIQENQLKVFHEEIQLSMKQLSEESKDKAEKVISAALNASRANIERATSEQIDSFNNQLTKSLIEFKTILSNENSKGMQLAKFSMISSVFTLAAAVILVAVSIT</sequence>
<reference evidence="2 3" key="1">
    <citation type="submission" date="2017-03" db="EMBL/GenBank/DDBJ databases">
        <title>Full genome sequence of a non-lethal Shewanella isolate that potentiates virulence of Vibio parahaemolyticus causing acute hepatopancreatic necrosis disease (AHPND) in shrimp.</title>
        <authorList>
            <person name="Prachumwat A."/>
            <person name="Sritunyalucksana K."/>
        </authorList>
    </citation>
    <scope>NUCLEOTIDE SEQUENCE [LARGE SCALE GENOMIC DNA]</scope>
    <source>
        <strain evidence="2 3">TH2012</strain>
        <plasmid evidence="3">psth1</plasmid>
    </source>
</reference>
<keyword evidence="1" id="KW-1133">Transmembrane helix</keyword>
<dbReference type="RefSeq" id="WP_126169636.1">
    <property type="nucleotide sequence ID" value="NZ_CP020374.1"/>
</dbReference>
<dbReference type="Proteomes" id="UP000278437">
    <property type="component" value="Plasmid pSTH1"/>
</dbReference>
<dbReference type="InterPro" id="IPR028140">
    <property type="entry name" value="TraM"/>
</dbReference>
<keyword evidence="1" id="KW-0812">Transmembrane</keyword>
<gene>
    <name evidence="2" type="ORF">STH12_04267</name>
</gene>
<proteinExistence type="predicted"/>
<keyword evidence="1" id="KW-0472">Membrane</keyword>
<dbReference type="Pfam" id="PF11657">
    <property type="entry name" value="Activator-TraM"/>
    <property type="match status" value="1"/>
</dbReference>
<evidence type="ECO:0000256" key="1">
    <source>
        <dbReference type="SAM" id="Phobius"/>
    </source>
</evidence>
<geneLocation type="plasmid" evidence="3">
    <name>psth1</name>
</geneLocation>
<protein>
    <submittedName>
        <fullName evidence="2">Transcriptional activator TraM</fullName>
    </submittedName>
</protein>
<feature type="transmembrane region" description="Helical" evidence="1">
    <location>
        <begin position="124"/>
        <end position="144"/>
    </location>
</feature>
<accession>A0ABM7DXH8</accession>
<keyword evidence="3" id="KW-1185">Reference proteome</keyword>
<keyword evidence="2" id="KW-0614">Plasmid</keyword>
<dbReference type="EMBL" id="CP020374">
    <property type="protein sequence ID" value="AZQ13293.1"/>
    <property type="molecule type" value="Genomic_DNA"/>
</dbReference>
<organism evidence="2 3">
    <name type="scientific">Shewanella khirikhana</name>
    <dbReference type="NCBI Taxonomy" id="1965282"/>
    <lineage>
        <taxon>Bacteria</taxon>
        <taxon>Pseudomonadati</taxon>
        <taxon>Pseudomonadota</taxon>
        <taxon>Gammaproteobacteria</taxon>
        <taxon>Alteromonadales</taxon>
        <taxon>Shewanellaceae</taxon>
        <taxon>Shewanella</taxon>
    </lineage>
</organism>
<name>A0ABM7DXH8_9GAMM</name>
<evidence type="ECO:0000313" key="3">
    <source>
        <dbReference type="Proteomes" id="UP000278437"/>
    </source>
</evidence>
<evidence type="ECO:0000313" key="2">
    <source>
        <dbReference type="EMBL" id="AZQ13293.1"/>
    </source>
</evidence>